<evidence type="ECO:0000313" key="4">
    <source>
        <dbReference type="Proteomes" id="UP000623467"/>
    </source>
</evidence>
<dbReference type="AlphaFoldDB" id="A0A8H6YX49"/>
<evidence type="ECO:0000313" key="3">
    <source>
        <dbReference type="EMBL" id="KAF7366842.1"/>
    </source>
</evidence>
<sequence>MVYMLRFSMMISSRFGKFWTIIEVPPFRRYIFMPTAIRISGKSTITSILHSNEYSHHGNVRAGYVVRLAGSAQSLHHPVIMCALTWIRLNYQYHRICYWNLGQHQRFDLPASTIVNIGAVFRCSGRPLENSDEIAFFPSAEAPYLGSWATFRGGGAREIMPNGWTRFQSRDVINSTLHLSCSMLSDRNTWLSQANHIFHRLQIVSNFADYVVVDFIRFDLDILQTTGKSPEGFLFLCPEEDFRTGPSSFCCPTCHAYWSLDPSGTNRLSLEEATQLGFPALKISAEALGFHWDDRVYNGLRQFHQSKGFDPYSEDVARHLGLPLSQLSSERDAHWAYVDSDDEDFDADINSGCNSAYVDDYDSEYLSTSAYDDSDQGTNAESSRSEADVHHPAGGNCESEHAELSDYCNHDASESSVEDDRVVEEMFAPSRLLNVLTSIHLVLILFLGLSWVYDHVVVSFV</sequence>
<feature type="transmembrane region" description="Helical" evidence="2">
    <location>
        <begin position="432"/>
        <end position="453"/>
    </location>
</feature>
<evidence type="ECO:0000256" key="2">
    <source>
        <dbReference type="SAM" id="Phobius"/>
    </source>
</evidence>
<keyword evidence="2" id="KW-0812">Transmembrane</keyword>
<keyword evidence="2" id="KW-1133">Transmembrane helix</keyword>
<keyword evidence="2" id="KW-0472">Membrane</keyword>
<organism evidence="3 4">
    <name type="scientific">Mycena sanguinolenta</name>
    <dbReference type="NCBI Taxonomy" id="230812"/>
    <lineage>
        <taxon>Eukaryota</taxon>
        <taxon>Fungi</taxon>
        <taxon>Dikarya</taxon>
        <taxon>Basidiomycota</taxon>
        <taxon>Agaricomycotina</taxon>
        <taxon>Agaricomycetes</taxon>
        <taxon>Agaricomycetidae</taxon>
        <taxon>Agaricales</taxon>
        <taxon>Marasmiineae</taxon>
        <taxon>Mycenaceae</taxon>
        <taxon>Mycena</taxon>
    </lineage>
</organism>
<reference evidence="3" key="1">
    <citation type="submission" date="2020-05" db="EMBL/GenBank/DDBJ databases">
        <title>Mycena genomes resolve the evolution of fungal bioluminescence.</title>
        <authorList>
            <person name="Tsai I.J."/>
        </authorList>
    </citation>
    <scope>NUCLEOTIDE SEQUENCE</scope>
    <source>
        <strain evidence="3">160909Yilan</strain>
    </source>
</reference>
<gene>
    <name evidence="3" type="ORF">MSAN_00942700</name>
</gene>
<protein>
    <submittedName>
        <fullName evidence="3">Uncharacterized protein</fullName>
    </submittedName>
</protein>
<feature type="compositionally biased region" description="Polar residues" evidence="1">
    <location>
        <begin position="370"/>
        <end position="382"/>
    </location>
</feature>
<dbReference type="Proteomes" id="UP000623467">
    <property type="component" value="Unassembled WGS sequence"/>
</dbReference>
<evidence type="ECO:0000256" key="1">
    <source>
        <dbReference type="SAM" id="MobiDB-lite"/>
    </source>
</evidence>
<feature type="region of interest" description="Disordered" evidence="1">
    <location>
        <begin position="370"/>
        <end position="402"/>
    </location>
</feature>
<comment type="caution">
    <text evidence="3">The sequence shown here is derived from an EMBL/GenBank/DDBJ whole genome shotgun (WGS) entry which is preliminary data.</text>
</comment>
<dbReference type="EMBL" id="JACAZH010000006">
    <property type="protein sequence ID" value="KAF7366842.1"/>
    <property type="molecule type" value="Genomic_DNA"/>
</dbReference>
<name>A0A8H6YX49_9AGAR</name>
<dbReference type="OrthoDB" id="3005282at2759"/>
<accession>A0A8H6YX49</accession>
<proteinExistence type="predicted"/>
<keyword evidence="4" id="KW-1185">Reference proteome</keyword>